<proteinExistence type="predicted"/>
<keyword evidence="4" id="KW-0548">Nucleotidyltransferase</keyword>
<dbReference type="Gene3D" id="3.40.50.620">
    <property type="entry name" value="HUPs"/>
    <property type="match status" value="1"/>
</dbReference>
<evidence type="ECO:0000259" key="8">
    <source>
        <dbReference type="Pfam" id="PF01467"/>
    </source>
</evidence>
<dbReference type="EMBL" id="JNSK01000028">
    <property type="protein sequence ID" value="KGA18232.1"/>
    <property type="molecule type" value="Genomic_DNA"/>
</dbReference>
<comment type="pathway">
    <text evidence="1">Cofactor biosynthesis; NAD(+) biosynthesis.</text>
</comment>
<dbReference type="CDD" id="cd02165">
    <property type="entry name" value="NMNAT"/>
    <property type="match status" value="1"/>
</dbReference>
<dbReference type="AlphaFoldDB" id="A0A094Q4B1"/>
<dbReference type="GO" id="GO:0070566">
    <property type="term" value="F:adenylyltransferase activity"/>
    <property type="evidence" value="ECO:0007669"/>
    <property type="project" value="UniProtKB-ARBA"/>
</dbReference>
<reference evidence="9" key="1">
    <citation type="submission" date="2014-05" db="EMBL/GenBank/DDBJ databases">
        <title>Key roles for freshwater Actinobacteria revealed by deep metagenomic sequencing.</title>
        <authorList>
            <person name="Ghai R."/>
            <person name="Mizuno C.M."/>
            <person name="Picazo A."/>
            <person name="Camacho A."/>
            <person name="Rodriguez-Valera F."/>
        </authorList>
    </citation>
    <scope>NUCLEOTIDE SEQUENCE</scope>
</reference>
<dbReference type="UniPathway" id="UPA00253"/>
<evidence type="ECO:0000256" key="2">
    <source>
        <dbReference type="ARBA" id="ARBA00022642"/>
    </source>
</evidence>
<dbReference type="GO" id="GO:0009435">
    <property type="term" value="P:NAD+ biosynthetic process"/>
    <property type="evidence" value="ECO:0007669"/>
    <property type="project" value="UniProtKB-UniPathway"/>
</dbReference>
<feature type="domain" description="Cytidyltransferase-like" evidence="8">
    <location>
        <begin position="4"/>
        <end position="139"/>
    </location>
</feature>
<gene>
    <name evidence="9" type="ORF">GM50_9315</name>
</gene>
<accession>A0A094Q4B1</accession>
<sequence>MITELLERDVVDQIILVPAGDPWLRENAPVASGEDRLKMCQLAVAELDLGDEVIVNSIEIRRSGPSYTIDTVEALKATFPNDQIVLILGTDAHESIDKWHRSDELKKLVEVLVIDRPDFPGLPTLDIEALNISATEVRAGNFDLLPPAVVTYIKERGLYASK</sequence>
<dbReference type="InterPro" id="IPR005248">
    <property type="entry name" value="NadD/NMNAT"/>
</dbReference>
<comment type="caution">
    <text evidence="9">The sequence shown here is derived from an EMBL/GenBank/DDBJ whole genome shotgun (WGS) entry which is preliminary data.</text>
</comment>
<evidence type="ECO:0000256" key="3">
    <source>
        <dbReference type="ARBA" id="ARBA00022679"/>
    </source>
</evidence>
<evidence type="ECO:0000313" key="9">
    <source>
        <dbReference type="EMBL" id="KGA18232.1"/>
    </source>
</evidence>
<evidence type="ECO:0000256" key="1">
    <source>
        <dbReference type="ARBA" id="ARBA00004790"/>
    </source>
</evidence>
<keyword evidence="7" id="KW-0520">NAD</keyword>
<dbReference type="SUPFAM" id="SSF52374">
    <property type="entry name" value="Nucleotidylyl transferase"/>
    <property type="match status" value="1"/>
</dbReference>
<keyword evidence="2" id="KW-0662">Pyridine nucleotide biosynthesis</keyword>
<keyword evidence="6" id="KW-0067">ATP-binding</keyword>
<organism evidence="9">
    <name type="scientific">freshwater metagenome</name>
    <dbReference type="NCBI Taxonomy" id="449393"/>
    <lineage>
        <taxon>unclassified sequences</taxon>
        <taxon>metagenomes</taxon>
        <taxon>ecological metagenomes</taxon>
    </lineage>
</organism>
<name>A0A094Q4B1_9ZZZZ</name>
<evidence type="ECO:0000256" key="5">
    <source>
        <dbReference type="ARBA" id="ARBA00022741"/>
    </source>
</evidence>
<protein>
    <recommendedName>
        <fullName evidence="8">Cytidyltransferase-like domain-containing protein</fullName>
    </recommendedName>
</protein>
<keyword evidence="5" id="KW-0547">Nucleotide-binding</keyword>
<dbReference type="Pfam" id="PF01467">
    <property type="entry name" value="CTP_transf_like"/>
    <property type="match status" value="1"/>
</dbReference>
<evidence type="ECO:0000256" key="7">
    <source>
        <dbReference type="ARBA" id="ARBA00023027"/>
    </source>
</evidence>
<keyword evidence="3" id="KW-0808">Transferase</keyword>
<dbReference type="InterPro" id="IPR014729">
    <property type="entry name" value="Rossmann-like_a/b/a_fold"/>
</dbReference>
<dbReference type="PANTHER" id="PTHR39321:SF3">
    <property type="entry name" value="PHOSPHOPANTETHEINE ADENYLYLTRANSFERASE"/>
    <property type="match status" value="1"/>
</dbReference>
<dbReference type="GO" id="GO:0005524">
    <property type="term" value="F:ATP binding"/>
    <property type="evidence" value="ECO:0007669"/>
    <property type="project" value="UniProtKB-KW"/>
</dbReference>
<dbReference type="PANTHER" id="PTHR39321">
    <property type="entry name" value="NICOTINATE-NUCLEOTIDE ADENYLYLTRANSFERASE-RELATED"/>
    <property type="match status" value="1"/>
</dbReference>
<evidence type="ECO:0000256" key="6">
    <source>
        <dbReference type="ARBA" id="ARBA00022840"/>
    </source>
</evidence>
<dbReference type="InterPro" id="IPR004821">
    <property type="entry name" value="Cyt_trans-like"/>
</dbReference>
<evidence type="ECO:0000256" key="4">
    <source>
        <dbReference type="ARBA" id="ARBA00022695"/>
    </source>
</evidence>